<evidence type="ECO:0000256" key="2">
    <source>
        <dbReference type="ARBA" id="ARBA00022692"/>
    </source>
</evidence>
<evidence type="ECO:0000256" key="5">
    <source>
        <dbReference type="SAM" id="Phobius"/>
    </source>
</evidence>
<dbReference type="EMBL" id="CP095071">
    <property type="protein sequence ID" value="UOQ87384.1"/>
    <property type="molecule type" value="Genomic_DNA"/>
</dbReference>
<feature type="transmembrane region" description="Helical" evidence="5">
    <location>
        <begin position="302"/>
        <end position="325"/>
    </location>
</feature>
<protein>
    <submittedName>
        <fullName evidence="7">ABC transporter permease</fullName>
    </submittedName>
</protein>
<gene>
    <name evidence="7" type="ORF">MUN87_11050</name>
</gene>
<proteinExistence type="predicted"/>
<dbReference type="Proteomes" id="UP000831537">
    <property type="component" value="Chromosome"/>
</dbReference>
<dbReference type="RefSeq" id="WP_244747835.1">
    <property type="nucleotide sequence ID" value="NZ_CP095071.1"/>
</dbReference>
<feature type="transmembrane region" description="Helical" evidence="5">
    <location>
        <begin position="204"/>
        <end position="223"/>
    </location>
</feature>
<keyword evidence="2 5" id="KW-0812">Transmembrane</keyword>
<accession>A0ABY4GSY0</accession>
<keyword evidence="8" id="KW-1185">Reference proteome</keyword>
<keyword evidence="3 5" id="KW-1133">Transmembrane helix</keyword>
<organism evidence="7 8">
    <name type="scientific">Gracilibacillus salinarum</name>
    <dbReference type="NCBI Taxonomy" id="2932255"/>
    <lineage>
        <taxon>Bacteria</taxon>
        <taxon>Bacillati</taxon>
        <taxon>Bacillota</taxon>
        <taxon>Bacilli</taxon>
        <taxon>Bacillales</taxon>
        <taxon>Bacillaceae</taxon>
        <taxon>Gracilibacillus</taxon>
    </lineage>
</organism>
<keyword evidence="4 5" id="KW-0472">Membrane</keyword>
<dbReference type="Pfam" id="PF12698">
    <property type="entry name" value="ABC2_membrane_3"/>
    <property type="match status" value="1"/>
</dbReference>
<evidence type="ECO:0000256" key="1">
    <source>
        <dbReference type="ARBA" id="ARBA00004141"/>
    </source>
</evidence>
<evidence type="ECO:0000256" key="3">
    <source>
        <dbReference type="ARBA" id="ARBA00022989"/>
    </source>
</evidence>
<comment type="subcellular location">
    <subcellularLocation>
        <location evidence="1">Membrane</location>
        <topology evidence="1">Multi-pass membrane protein</topology>
    </subcellularLocation>
</comment>
<evidence type="ECO:0000259" key="6">
    <source>
        <dbReference type="Pfam" id="PF12698"/>
    </source>
</evidence>
<sequence length="369" mass="42832">MKDILYTRWLLVKKQSFSLCIWLFLPLLITIAILSVTESVQEDFTVPIGIVLEEETNSSLALYNELNNTSLVTATVMSERKALRQLERHELDSVFVIKEGYQNALQEGNRNNLLEGYYSDRSFAYDIVKESIVSILQQETGRVHAANTVIQLEQQLNGAEDWSINEVIAKSKQIQTTENLLIHQFQYQGEKAAADNSRRSLNPWMIWAFSTMLITIFVFDWIIKERQQNVRVRFQFMKVSYPAYILYNVFVYLILFLITDGVTAIVLSLQYGAEISLITLLTFRLTICFVAFLFVTVWKNVYFMYVAAITWIIVLIAISNIPWIGNLHIWLSFLNPLDRFLSGEWTIGWFVVCLIGIVIWFKREEKNNA</sequence>
<feature type="domain" description="ABC-2 type transporter transmembrane" evidence="6">
    <location>
        <begin position="19"/>
        <end position="350"/>
    </location>
</feature>
<feature type="transmembrane region" description="Helical" evidence="5">
    <location>
        <begin position="275"/>
        <end position="295"/>
    </location>
</feature>
<evidence type="ECO:0000313" key="8">
    <source>
        <dbReference type="Proteomes" id="UP000831537"/>
    </source>
</evidence>
<feature type="transmembrane region" description="Helical" evidence="5">
    <location>
        <begin position="345"/>
        <end position="361"/>
    </location>
</feature>
<evidence type="ECO:0000313" key="7">
    <source>
        <dbReference type="EMBL" id="UOQ87384.1"/>
    </source>
</evidence>
<feature type="transmembrane region" description="Helical" evidence="5">
    <location>
        <begin position="244"/>
        <end position="269"/>
    </location>
</feature>
<dbReference type="Gene3D" id="3.40.1710.10">
    <property type="entry name" value="abc type-2 transporter like domain"/>
    <property type="match status" value="1"/>
</dbReference>
<dbReference type="InterPro" id="IPR013525">
    <property type="entry name" value="ABC2_TM"/>
</dbReference>
<reference evidence="7 8" key="1">
    <citation type="submission" date="2022-04" db="EMBL/GenBank/DDBJ databases">
        <title>Gracilibacillus sp. isolated from saltern.</title>
        <authorList>
            <person name="Won M."/>
            <person name="Lee C.-M."/>
            <person name="Woen H.-Y."/>
            <person name="Kwon S.-W."/>
        </authorList>
    </citation>
    <scope>NUCLEOTIDE SEQUENCE [LARGE SCALE GENOMIC DNA]</scope>
    <source>
        <strain evidence="7 8">SSPM10-3</strain>
    </source>
</reference>
<name>A0ABY4GSY0_9BACI</name>
<evidence type="ECO:0000256" key="4">
    <source>
        <dbReference type="ARBA" id="ARBA00023136"/>
    </source>
</evidence>